<keyword evidence="1" id="KW-1133">Transmembrane helix</keyword>
<dbReference type="Pfam" id="PF01578">
    <property type="entry name" value="Cytochrom_C_asm"/>
    <property type="match status" value="1"/>
</dbReference>
<feature type="transmembrane region" description="Helical" evidence="1">
    <location>
        <begin position="62"/>
        <end position="80"/>
    </location>
</feature>
<feature type="transmembrane region" description="Helical" evidence="1">
    <location>
        <begin position="159"/>
        <end position="183"/>
    </location>
</feature>
<feature type="transmembrane region" description="Helical" evidence="1">
    <location>
        <begin position="6"/>
        <end position="25"/>
    </location>
</feature>
<dbReference type="GO" id="GO:0017004">
    <property type="term" value="P:cytochrome complex assembly"/>
    <property type="evidence" value="ECO:0007669"/>
    <property type="project" value="InterPro"/>
</dbReference>
<evidence type="ECO:0000313" key="3">
    <source>
        <dbReference type="EMBL" id="EAT16007.1"/>
    </source>
</evidence>
<dbReference type="OrthoDB" id="5386575at2"/>
<feature type="transmembrane region" description="Helical" evidence="1">
    <location>
        <begin position="195"/>
        <end position="213"/>
    </location>
</feature>
<proteinExistence type="predicted"/>
<evidence type="ECO:0000313" key="4">
    <source>
        <dbReference type="Proteomes" id="UP000005695"/>
    </source>
</evidence>
<protein>
    <recommendedName>
        <fullName evidence="2">Cytochrome c assembly protein domain-containing protein</fullName>
    </recommendedName>
</protein>
<organism evidence="3 4">
    <name type="scientific">Desulfuromonas acetoxidans (strain DSM 684 / 11070)</name>
    <dbReference type="NCBI Taxonomy" id="281689"/>
    <lineage>
        <taxon>Bacteria</taxon>
        <taxon>Pseudomonadati</taxon>
        <taxon>Thermodesulfobacteriota</taxon>
        <taxon>Desulfuromonadia</taxon>
        <taxon>Desulfuromonadales</taxon>
        <taxon>Desulfuromonadaceae</taxon>
        <taxon>Desulfuromonas</taxon>
    </lineage>
</organism>
<keyword evidence="1" id="KW-0472">Membrane</keyword>
<feature type="transmembrane region" description="Helical" evidence="1">
    <location>
        <begin position="92"/>
        <end position="111"/>
    </location>
</feature>
<feature type="domain" description="Cytochrome c assembly protein" evidence="2">
    <location>
        <begin position="67"/>
        <end position="238"/>
    </location>
</feature>
<dbReference type="Proteomes" id="UP000005695">
    <property type="component" value="Unassembled WGS sequence"/>
</dbReference>
<reference evidence="3" key="1">
    <citation type="submission" date="2006-05" db="EMBL/GenBank/DDBJ databases">
        <title>Annotation of the draft genome assembly of Desulfuromonas acetoxidans DSM 684.</title>
        <authorList>
            <consortium name="US DOE Joint Genome Institute (JGI-ORNL)"/>
            <person name="Larimer F."/>
            <person name="Land M."/>
            <person name="Hauser L."/>
        </authorList>
    </citation>
    <scope>NUCLEOTIDE SEQUENCE [LARGE SCALE GENOMIC DNA]</scope>
    <source>
        <strain evidence="3">DSM 684</strain>
    </source>
</reference>
<comment type="caution">
    <text evidence="3">The sequence shown here is derived from an EMBL/GenBank/DDBJ whole genome shotgun (WGS) entry which is preliminary data.</text>
</comment>
<dbReference type="RefSeq" id="WP_005999874.1">
    <property type="nucleotide sequence ID" value="NZ_AAEW02000007.1"/>
</dbReference>
<evidence type="ECO:0000259" key="2">
    <source>
        <dbReference type="Pfam" id="PF01578"/>
    </source>
</evidence>
<keyword evidence="1" id="KW-0812">Transmembrane</keyword>
<keyword evidence="4" id="KW-1185">Reference proteome</keyword>
<feature type="transmembrane region" description="Helical" evidence="1">
    <location>
        <begin position="123"/>
        <end position="147"/>
    </location>
</feature>
<dbReference type="EMBL" id="AAEW02000007">
    <property type="protein sequence ID" value="EAT16007.1"/>
    <property type="molecule type" value="Genomic_DNA"/>
</dbReference>
<dbReference type="AlphaFoldDB" id="Q1K0D4"/>
<dbReference type="GO" id="GO:0020037">
    <property type="term" value="F:heme binding"/>
    <property type="evidence" value="ECO:0007669"/>
    <property type="project" value="InterPro"/>
</dbReference>
<name>Q1K0D4_DESA6</name>
<reference evidence="3" key="2">
    <citation type="submission" date="2006-05" db="EMBL/GenBank/DDBJ databases">
        <title>Sequencing of the draft genome and assembly of Desulfuromonas acetoxidans DSM 684.</title>
        <authorList>
            <consortium name="US DOE Joint Genome Institute (JGI-PGF)"/>
            <person name="Copeland A."/>
            <person name="Lucas S."/>
            <person name="Lapidus A."/>
            <person name="Barry K."/>
            <person name="Detter J.C."/>
            <person name="Glavina del Rio T."/>
            <person name="Hammon N."/>
            <person name="Israni S."/>
            <person name="Dalin E."/>
            <person name="Tice H."/>
            <person name="Bruce D."/>
            <person name="Pitluck S."/>
            <person name="Richardson P."/>
        </authorList>
    </citation>
    <scope>NUCLEOTIDE SEQUENCE [LARGE SCALE GENOMIC DNA]</scope>
    <source>
        <strain evidence="3">DSM 684</strain>
    </source>
</reference>
<accession>Q1K0D4</accession>
<sequence length="278" mass="31639">MVLKPVFTLLFQGAAVVYLLALLFYVFKQYRWAGWTVTFGLLVHTTSQTIRCWRYGFFTLEGAFHAGFFLPWCLAALIVVAWQRNKRQDHHILSALWPLVVVIALVIIIPPTCHNPTPFTPTWSAYLFFIFESLAHACFIMSGWLAVQFLLQRHPQAPFHAYAVWGFVCFSLAQLAGCAWTYLGWGGLFRWGTRHMHSAALWCFYCSYLHTAYLKRFGLRNKARFALAGTLIALVLFYALPLIPRPGRTLAKQQTVMNHAQTAPDQTISAISSSQEAL</sequence>
<dbReference type="InterPro" id="IPR002541">
    <property type="entry name" value="Cyt_c_assembly"/>
</dbReference>
<gene>
    <name evidence="3" type="ORF">Dace_2307</name>
</gene>
<evidence type="ECO:0000256" key="1">
    <source>
        <dbReference type="SAM" id="Phobius"/>
    </source>
</evidence>
<feature type="transmembrane region" description="Helical" evidence="1">
    <location>
        <begin position="225"/>
        <end position="243"/>
    </location>
</feature>